<dbReference type="InterPro" id="IPR032675">
    <property type="entry name" value="LRR_dom_sf"/>
</dbReference>
<protein>
    <submittedName>
        <fullName evidence="1">Uncharacterized protein</fullName>
    </submittedName>
</protein>
<reference evidence="1 2" key="1">
    <citation type="submission" date="2024-05" db="EMBL/GenBank/DDBJ databases">
        <authorList>
            <person name="Wallberg A."/>
        </authorList>
    </citation>
    <scope>NUCLEOTIDE SEQUENCE [LARGE SCALE GENOMIC DNA]</scope>
</reference>
<comment type="caution">
    <text evidence="1">The sequence shown here is derived from an EMBL/GenBank/DDBJ whole genome shotgun (WGS) entry which is preliminary data.</text>
</comment>
<evidence type="ECO:0000313" key="2">
    <source>
        <dbReference type="Proteomes" id="UP001497623"/>
    </source>
</evidence>
<dbReference type="EMBL" id="CAXKWB010019253">
    <property type="protein sequence ID" value="CAL4121770.1"/>
    <property type="molecule type" value="Genomic_DNA"/>
</dbReference>
<name>A0AAV2RAX7_MEGNR</name>
<gene>
    <name evidence="1" type="ORF">MNOR_LOCUS22632</name>
</gene>
<proteinExistence type="predicted"/>
<sequence length="164" mass="18589">MQNGLLYLKLDICELNNADLAQLIGSCHQLTLNELNLSYNDFGCDTSSNNLIRLCQNLPNVQVLDISGCFLESWSINEIKLLIFSIKCMPNIVYLNLTDNIFDDDDTLADNILVLNESPSLRYLKLPGPLGFKCKDLIKSFSFTKNDAINKSRTQLLYIEYAKL</sequence>
<accession>A0AAV2RAX7</accession>
<dbReference type="AlphaFoldDB" id="A0AAV2RAX7"/>
<evidence type="ECO:0000313" key="1">
    <source>
        <dbReference type="EMBL" id="CAL4121770.1"/>
    </source>
</evidence>
<organism evidence="1 2">
    <name type="scientific">Meganyctiphanes norvegica</name>
    <name type="common">Northern krill</name>
    <name type="synonym">Thysanopoda norvegica</name>
    <dbReference type="NCBI Taxonomy" id="48144"/>
    <lineage>
        <taxon>Eukaryota</taxon>
        <taxon>Metazoa</taxon>
        <taxon>Ecdysozoa</taxon>
        <taxon>Arthropoda</taxon>
        <taxon>Crustacea</taxon>
        <taxon>Multicrustacea</taxon>
        <taxon>Malacostraca</taxon>
        <taxon>Eumalacostraca</taxon>
        <taxon>Eucarida</taxon>
        <taxon>Euphausiacea</taxon>
        <taxon>Euphausiidae</taxon>
        <taxon>Meganyctiphanes</taxon>
    </lineage>
</organism>
<dbReference type="Gene3D" id="3.80.10.10">
    <property type="entry name" value="Ribonuclease Inhibitor"/>
    <property type="match status" value="1"/>
</dbReference>
<keyword evidence="2" id="KW-1185">Reference proteome</keyword>
<dbReference type="Proteomes" id="UP001497623">
    <property type="component" value="Unassembled WGS sequence"/>
</dbReference>
<dbReference type="SUPFAM" id="SSF52047">
    <property type="entry name" value="RNI-like"/>
    <property type="match status" value="1"/>
</dbReference>